<evidence type="ECO:0000259" key="2">
    <source>
        <dbReference type="Pfam" id="PF00501"/>
    </source>
</evidence>
<dbReference type="InterPro" id="IPR000873">
    <property type="entry name" value="AMP-dep_synth/lig_dom"/>
</dbReference>
<accession>A0ABD4DVX2</accession>
<proteinExistence type="inferred from homology"/>
<organism evidence="3 4">
    <name type="scientific">Burkholderia ubonensis</name>
    <dbReference type="NCBI Taxonomy" id="101571"/>
    <lineage>
        <taxon>Bacteria</taxon>
        <taxon>Pseudomonadati</taxon>
        <taxon>Pseudomonadota</taxon>
        <taxon>Betaproteobacteria</taxon>
        <taxon>Burkholderiales</taxon>
        <taxon>Burkholderiaceae</taxon>
        <taxon>Burkholderia</taxon>
        <taxon>Burkholderia cepacia complex</taxon>
    </lineage>
</organism>
<dbReference type="Pfam" id="PF00501">
    <property type="entry name" value="AMP-binding"/>
    <property type="match status" value="1"/>
</dbReference>
<evidence type="ECO:0000256" key="1">
    <source>
        <dbReference type="ARBA" id="ARBA00006432"/>
    </source>
</evidence>
<dbReference type="EMBL" id="LPAD01000093">
    <property type="protein sequence ID" value="KVN78171.1"/>
    <property type="molecule type" value="Genomic_DNA"/>
</dbReference>
<dbReference type="Gene3D" id="3.40.50.12780">
    <property type="entry name" value="N-terminal domain of ligase-like"/>
    <property type="match status" value="1"/>
</dbReference>
<evidence type="ECO:0000313" key="4">
    <source>
        <dbReference type="Proteomes" id="UP000057910"/>
    </source>
</evidence>
<gene>
    <name evidence="3" type="ORF">WJ68_23095</name>
</gene>
<dbReference type="SUPFAM" id="SSF56801">
    <property type="entry name" value="Acetyl-CoA synthetase-like"/>
    <property type="match status" value="1"/>
</dbReference>
<dbReference type="AlphaFoldDB" id="A0ABD4DVX2"/>
<reference evidence="3 4" key="1">
    <citation type="submission" date="2015-11" db="EMBL/GenBank/DDBJ databases">
        <title>Expanding the genomic diversity of Burkholderia species for the development of highly accurate diagnostics.</title>
        <authorList>
            <person name="Sahl J."/>
            <person name="Keim P."/>
            <person name="Wagner D."/>
        </authorList>
    </citation>
    <scope>NUCLEOTIDE SEQUENCE [LARGE SCALE GENOMIC DNA]</scope>
    <source>
        <strain evidence="3 4">MSMB1585WGS</strain>
    </source>
</reference>
<comment type="similarity">
    <text evidence="1">Belongs to the ATP-dependent AMP-binding enzyme family.</text>
</comment>
<comment type="caution">
    <text evidence="3">The sequence shown here is derived from an EMBL/GenBank/DDBJ whole genome shotgun (WGS) entry which is preliminary data.</text>
</comment>
<evidence type="ECO:0000313" key="3">
    <source>
        <dbReference type="EMBL" id="KVN78171.1"/>
    </source>
</evidence>
<dbReference type="Proteomes" id="UP000057910">
    <property type="component" value="Unassembled WGS sequence"/>
</dbReference>
<dbReference type="PANTHER" id="PTHR22754:SF32">
    <property type="entry name" value="DISCO-INTERACTING PROTEIN 2"/>
    <property type="match status" value="1"/>
</dbReference>
<protein>
    <recommendedName>
        <fullName evidence="2">AMP-dependent synthetase/ligase domain-containing protein</fullName>
    </recommendedName>
</protein>
<dbReference type="InterPro" id="IPR042099">
    <property type="entry name" value="ANL_N_sf"/>
</dbReference>
<sequence length="107" mass="11446">MVKNAEPANSQYTSGSTGTPKGVMISHANILSNMAVIAEASNADASTVFVSWLPVFHDIGFFGKVLLPIQHETRAQDLVTWAPAATARPPRQAACVPSCPAWSMFLF</sequence>
<name>A0ABD4DVX2_9BURK</name>
<dbReference type="PANTHER" id="PTHR22754">
    <property type="entry name" value="DISCO-INTERACTING PROTEIN 2 DIP2 -RELATED"/>
    <property type="match status" value="1"/>
</dbReference>
<feature type="domain" description="AMP-dependent synthetase/ligase" evidence="2">
    <location>
        <begin position="3"/>
        <end position="71"/>
    </location>
</feature>